<dbReference type="EMBL" id="MDYQ01000156">
    <property type="protein sequence ID" value="PRP80245.1"/>
    <property type="molecule type" value="Genomic_DNA"/>
</dbReference>
<reference evidence="1 2" key="1">
    <citation type="journal article" date="2018" name="Genome Biol. Evol.">
        <title>Multiple Roots of Fruiting Body Formation in Amoebozoa.</title>
        <authorList>
            <person name="Hillmann F."/>
            <person name="Forbes G."/>
            <person name="Novohradska S."/>
            <person name="Ferling I."/>
            <person name="Riege K."/>
            <person name="Groth M."/>
            <person name="Westermann M."/>
            <person name="Marz M."/>
            <person name="Spaller T."/>
            <person name="Winckler T."/>
            <person name="Schaap P."/>
            <person name="Glockner G."/>
        </authorList>
    </citation>
    <scope>NUCLEOTIDE SEQUENCE [LARGE SCALE GENOMIC DNA]</scope>
    <source>
        <strain evidence="1 2">Jena</strain>
    </source>
</reference>
<dbReference type="InParanoid" id="A0A2P6N8H8"/>
<protein>
    <submittedName>
        <fullName evidence="1">Uncharacterized protein</fullName>
    </submittedName>
</protein>
<organism evidence="1 2">
    <name type="scientific">Planoprotostelium fungivorum</name>
    <dbReference type="NCBI Taxonomy" id="1890364"/>
    <lineage>
        <taxon>Eukaryota</taxon>
        <taxon>Amoebozoa</taxon>
        <taxon>Evosea</taxon>
        <taxon>Variosea</taxon>
        <taxon>Cavosteliida</taxon>
        <taxon>Cavosteliaceae</taxon>
        <taxon>Planoprotostelium</taxon>
    </lineage>
</organism>
<sequence length="134" mass="15221">MPTIDNKIWLTLVKDFSIDAELTHDDQNDALVKPSVKLDKDKPSHESYVQYRSTTPRQLMRVVSAAESQRPQPESKVIVILIDPLVDIQNDQVKSKASSMIKDSAKNSQLITKESTTISEQIYLQCNHQKPFLV</sequence>
<keyword evidence="2" id="KW-1185">Reference proteome</keyword>
<comment type="caution">
    <text evidence="1">The sequence shown here is derived from an EMBL/GenBank/DDBJ whole genome shotgun (WGS) entry which is preliminary data.</text>
</comment>
<gene>
    <name evidence="1" type="ORF">PROFUN_12184</name>
</gene>
<proteinExistence type="predicted"/>
<evidence type="ECO:0000313" key="1">
    <source>
        <dbReference type="EMBL" id="PRP80245.1"/>
    </source>
</evidence>
<dbReference type="AlphaFoldDB" id="A0A2P6N8H8"/>
<accession>A0A2P6N8H8</accession>
<dbReference type="Proteomes" id="UP000241769">
    <property type="component" value="Unassembled WGS sequence"/>
</dbReference>
<name>A0A2P6N8H8_9EUKA</name>
<evidence type="ECO:0000313" key="2">
    <source>
        <dbReference type="Proteomes" id="UP000241769"/>
    </source>
</evidence>